<dbReference type="Proteomes" id="UP001162029">
    <property type="component" value="Unassembled WGS sequence"/>
</dbReference>
<dbReference type="EMBL" id="CANTFM010001485">
    <property type="protein sequence ID" value="CAI5740100.1"/>
    <property type="molecule type" value="Genomic_DNA"/>
</dbReference>
<evidence type="ECO:0000313" key="1">
    <source>
        <dbReference type="EMBL" id="CAI5740100.1"/>
    </source>
</evidence>
<name>A0AAV0UWS0_9STRA</name>
<reference evidence="1" key="1">
    <citation type="submission" date="2022-12" db="EMBL/GenBank/DDBJ databases">
        <authorList>
            <person name="Webb A."/>
        </authorList>
    </citation>
    <scope>NUCLEOTIDE SEQUENCE</scope>
    <source>
        <strain evidence="1">Pd1</strain>
    </source>
</reference>
<comment type="caution">
    <text evidence="1">The sequence shown here is derived from an EMBL/GenBank/DDBJ whole genome shotgun (WGS) entry which is preliminary data.</text>
</comment>
<gene>
    <name evidence="1" type="ORF">PDE001_LOCUS7402</name>
</gene>
<accession>A0AAV0UWS0</accession>
<keyword evidence="2" id="KW-1185">Reference proteome</keyword>
<dbReference type="AlphaFoldDB" id="A0AAV0UWS0"/>
<evidence type="ECO:0000313" key="2">
    <source>
        <dbReference type="Proteomes" id="UP001162029"/>
    </source>
</evidence>
<organism evidence="1 2">
    <name type="scientific">Peronospora destructor</name>
    <dbReference type="NCBI Taxonomy" id="86335"/>
    <lineage>
        <taxon>Eukaryota</taxon>
        <taxon>Sar</taxon>
        <taxon>Stramenopiles</taxon>
        <taxon>Oomycota</taxon>
        <taxon>Peronosporomycetes</taxon>
        <taxon>Peronosporales</taxon>
        <taxon>Peronosporaceae</taxon>
        <taxon>Peronospora</taxon>
    </lineage>
</organism>
<proteinExistence type="predicted"/>
<sequence>MGKAVDHSIATKQEFLKLEVVLVQTANDVTKCLKTLKVNLGKYDRRHGLYFRRTSKYFLRRDIRVAKELAADLRYAAKRIYKNKNPTKSELNAARLSTNATTDAMNDLIQSGRIYDQNLNKGVSRGVTSIIDDILGGNDSNQVKHERGSLQNVNGKCTTKQGLFGHKHIGDGIREISDTVEAVVLSTMRESFGGFSALKQQITATEDAMSPWFATRVKEAVVDVANKLAGDSSPSPACTDN</sequence>
<protein>
    <submittedName>
        <fullName evidence="1">Uncharacterized protein</fullName>
    </submittedName>
</protein>